<protein>
    <recommendedName>
        <fullName evidence="2">DNA-repair protein Xrcc1 N-terminal domain-containing protein</fullName>
    </recommendedName>
</protein>
<evidence type="ECO:0000313" key="3">
    <source>
        <dbReference type="EMBL" id="DBA32265.1"/>
    </source>
</evidence>
<dbReference type="PANTHER" id="PTHR11370:SF4">
    <property type="entry name" value="DNA-REPAIR PROTEIN XRCC1 N-TERMINAL DOMAIN-CONTAINING PROTEIN"/>
    <property type="match status" value="1"/>
</dbReference>
<dbReference type="GO" id="GO:0000012">
    <property type="term" value="P:single strand break repair"/>
    <property type="evidence" value="ECO:0007669"/>
    <property type="project" value="InterPro"/>
</dbReference>
<dbReference type="GO" id="GO:0005634">
    <property type="term" value="C:nucleus"/>
    <property type="evidence" value="ECO:0007669"/>
    <property type="project" value="InterPro"/>
</dbReference>
<dbReference type="Pfam" id="PF01834">
    <property type="entry name" value="XRCC1_N"/>
    <property type="match status" value="1"/>
</dbReference>
<evidence type="ECO:0000259" key="2">
    <source>
        <dbReference type="Pfam" id="PF01834"/>
    </source>
</evidence>
<dbReference type="FunFam" id="2.60.120.260:FF:000025">
    <property type="entry name" value="DNA repair protein XRCC1 isoform X1"/>
    <property type="match status" value="1"/>
</dbReference>
<dbReference type="AlphaFoldDB" id="A0AAV3B7M7"/>
<dbReference type="InterPro" id="IPR002706">
    <property type="entry name" value="Xrcc1_N"/>
</dbReference>
<dbReference type="GO" id="GO:0006284">
    <property type="term" value="P:base-excision repair"/>
    <property type="evidence" value="ECO:0007669"/>
    <property type="project" value="TreeGrafter"/>
</dbReference>
<proteinExistence type="predicted"/>
<name>A0AAV3B7M7_PYXAD</name>
<feature type="region of interest" description="Disordered" evidence="1">
    <location>
        <begin position="156"/>
        <end position="193"/>
    </location>
</feature>
<feature type="domain" description="DNA-repair protein Xrcc1 N-terminal" evidence="2">
    <location>
        <begin position="1"/>
        <end position="148"/>
    </location>
</feature>
<evidence type="ECO:0000256" key="1">
    <source>
        <dbReference type="SAM" id="MobiDB-lite"/>
    </source>
</evidence>
<reference evidence="3" key="1">
    <citation type="thesis" date="2020" institute="ProQuest LLC" country="789 East Eisenhower Parkway, Ann Arbor, MI, USA">
        <title>Comparative Genomics and Chromosome Evolution.</title>
        <authorList>
            <person name="Mudd A.B."/>
        </authorList>
    </citation>
    <scope>NUCLEOTIDE SEQUENCE</scope>
    <source>
        <strain evidence="3">1538</strain>
        <tissue evidence="3">Blood</tissue>
    </source>
</reference>
<feature type="compositionally biased region" description="Basic and acidic residues" evidence="1">
    <location>
        <begin position="182"/>
        <end position="193"/>
    </location>
</feature>
<keyword evidence="4" id="KW-1185">Reference proteome</keyword>
<dbReference type="Proteomes" id="UP001181693">
    <property type="component" value="Unassembled WGS sequence"/>
</dbReference>
<feature type="compositionally biased region" description="Basic residues" evidence="1">
    <location>
        <begin position="288"/>
        <end position="301"/>
    </location>
</feature>
<feature type="region of interest" description="Disordered" evidence="1">
    <location>
        <begin position="200"/>
        <end position="219"/>
    </location>
</feature>
<organism evidence="3 4">
    <name type="scientific">Pyxicephalus adspersus</name>
    <name type="common">African bullfrog</name>
    <dbReference type="NCBI Taxonomy" id="30357"/>
    <lineage>
        <taxon>Eukaryota</taxon>
        <taxon>Metazoa</taxon>
        <taxon>Chordata</taxon>
        <taxon>Craniata</taxon>
        <taxon>Vertebrata</taxon>
        <taxon>Euteleostomi</taxon>
        <taxon>Amphibia</taxon>
        <taxon>Batrachia</taxon>
        <taxon>Anura</taxon>
        <taxon>Neobatrachia</taxon>
        <taxon>Ranoidea</taxon>
        <taxon>Pyxicephalidae</taxon>
        <taxon>Pyxicephalinae</taxon>
        <taxon>Pyxicephalus</taxon>
    </lineage>
</organism>
<dbReference type="Gene3D" id="2.60.120.260">
    <property type="entry name" value="Galactose-binding domain-like"/>
    <property type="match status" value="1"/>
</dbReference>
<feature type="compositionally biased region" description="Polar residues" evidence="1">
    <location>
        <begin position="260"/>
        <end position="274"/>
    </location>
</feature>
<dbReference type="SUPFAM" id="SSF49785">
    <property type="entry name" value="Galactose-binding domain-like"/>
    <property type="match status" value="1"/>
</dbReference>
<dbReference type="EMBL" id="DYDO01000001">
    <property type="protein sequence ID" value="DBA32265.1"/>
    <property type="molecule type" value="Genomic_DNA"/>
</dbReference>
<evidence type="ECO:0000313" key="4">
    <source>
        <dbReference type="Proteomes" id="UP001181693"/>
    </source>
</evidence>
<sequence>MAPITIQHVVSFSSQDPKHPVENLLSDNIQPWLSCPRDRSRQLKVELQLERASRIGYIDVGNSGSAFLQIDVGRSIWPVGQSFIPLLPTATLMSPADSKLDRNSSGVRMFKEGDFLEESAGEKWDRLRITCTQPFNKHKQFGLSFLRLRSALDEADQNHTAPPNPTHQECRSPPLSVVLPGKSEKDEDAHNRDQLEERIKEKLQRVMSPPSPRTPCLSRTVRMVLSATQSRKRIFPTASPPSPPIPLRLGEGDSQRGDSPVSSGSCPETSVTPSKPSPRDRGNLSNRGKQRAVRARGRGRRQSGNSQRRVDDSQHSAQRHPGTNMSHCPICTEYFPDDVLLVHASGCGEVYEPPNIIQSSSDDDSWDGPQAIRDVSGSWVTCPLCALPFQSSEIEQHASTCGE</sequence>
<dbReference type="PANTHER" id="PTHR11370">
    <property type="entry name" value="DNA-REPAIR PROTEIN XRCC1"/>
    <property type="match status" value="1"/>
</dbReference>
<feature type="region of interest" description="Disordered" evidence="1">
    <location>
        <begin position="229"/>
        <end position="327"/>
    </location>
</feature>
<comment type="caution">
    <text evidence="3">The sequence shown here is derived from an EMBL/GenBank/DDBJ whole genome shotgun (WGS) entry which is preliminary data.</text>
</comment>
<accession>A0AAV3B7M7</accession>
<gene>
    <name evidence="3" type="ORF">GDO54_000069</name>
</gene>
<dbReference type="InterPro" id="IPR008979">
    <property type="entry name" value="Galactose-bd-like_sf"/>
</dbReference>
<dbReference type="GO" id="GO:0003684">
    <property type="term" value="F:damaged DNA binding"/>
    <property type="evidence" value="ECO:0007669"/>
    <property type="project" value="InterPro"/>
</dbReference>